<organism evidence="2 3">
    <name type="scientific">Enhydra lutris kenyoni</name>
    <name type="common">northern sea otter</name>
    <dbReference type="NCBI Taxonomy" id="391180"/>
    <lineage>
        <taxon>Eukaryota</taxon>
        <taxon>Metazoa</taxon>
        <taxon>Chordata</taxon>
        <taxon>Craniata</taxon>
        <taxon>Vertebrata</taxon>
        <taxon>Euteleostomi</taxon>
        <taxon>Mammalia</taxon>
        <taxon>Eutheria</taxon>
        <taxon>Laurasiatheria</taxon>
        <taxon>Carnivora</taxon>
        <taxon>Caniformia</taxon>
        <taxon>Musteloidea</taxon>
        <taxon>Mustelidae</taxon>
        <taxon>Lutrinae</taxon>
        <taxon>Enhydra</taxon>
    </lineage>
</organism>
<gene>
    <name evidence="3" type="primary">LOC111152762</name>
</gene>
<dbReference type="Proteomes" id="UP000248482">
    <property type="component" value="Unplaced"/>
</dbReference>
<dbReference type="RefSeq" id="XP_022367092.1">
    <property type="nucleotide sequence ID" value="XM_022511384.1"/>
</dbReference>
<dbReference type="PANTHER" id="PTHR38649">
    <property type="entry name" value="SPERMATOGENESIS-ASSOCIATED PROTEIN 33"/>
    <property type="match status" value="1"/>
</dbReference>
<feature type="compositionally biased region" description="Basic residues" evidence="1">
    <location>
        <begin position="1"/>
        <end position="10"/>
    </location>
</feature>
<evidence type="ECO:0000313" key="3">
    <source>
        <dbReference type="RefSeq" id="XP_022367092.1"/>
    </source>
</evidence>
<feature type="compositionally biased region" description="Basic and acidic residues" evidence="1">
    <location>
        <begin position="25"/>
        <end position="42"/>
    </location>
</feature>
<keyword evidence="2" id="KW-1185">Reference proteome</keyword>
<dbReference type="PANTHER" id="PTHR38649:SF1">
    <property type="entry name" value="SPERMATOGENESIS-ASSOCIATED PROTEIN 33"/>
    <property type="match status" value="1"/>
</dbReference>
<reference evidence="3" key="1">
    <citation type="submission" date="2025-08" db="UniProtKB">
        <authorList>
            <consortium name="RefSeq"/>
        </authorList>
    </citation>
    <scope>IDENTIFICATION</scope>
    <source>
        <tissue evidence="3">Blood</tissue>
    </source>
</reference>
<accession>A0A2Y9K0X9</accession>
<evidence type="ECO:0000313" key="2">
    <source>
        <dbReference type="Proteomes" id="UP000248482"/>
    </source>
</evidence>
<dbReference type="STRING" id="391180.A0A2Y9K0X9"/>
<dbReference type="GO" id="GO:0005737">
    <property type="term" value="C:cytoplasm"/>
    <property type="evidence" value="ECO:0007669"/>
    <property type="project" value="TreeGrafter"/>
</dbReference>
<dbReference type="KEGG" id="elk:111152762"/>
<dbReference type="AlphaFoldDB" id="A0A2Y9K0X9"/>
<dbReference type="Pfam" id="PF15382">
    <property type="entry name" value="DUF4609"/>
    <property type="match status" value="1"/>
</dbReference>
<protein>
    <submittedName>
        <fullName evidence="3">Spermatogenesis-associated protein 33</fullName>
    </submittedName>
</protein>
<proteinExistence type="predicted"/>
<dbReference type="GeneID" id="111152762"/>
<dbReference type="GO" id="GO:0005634">
    <property type="term" value="C:nucleus"/>
    <property type="evidence" value="ECO:0007669"/>
    <property type="project" value="TreeGrafter"/>
</dbReference>
<sequence length="135" mass="15049">MGLSKSKPKSRKGEEARARGSSVAKTRERSTDRRSPEAEKPLTKPAESPPGKKGAAKGPRPSSSQVEENPDGKVKVSKKKVVIPQIIITRASKETLTSYSSIGSDEQRTIKEQVEWTPYYRHRNPSTVDAYHFRE</sequence>
<name>A0A2Y9K0X9_ENHLU</name>
<dbReference type="OrthoDB" id="9838277at2759"/>
<evidence type="ECO:0000256" key="1">
    <source>
        <dbReference type="SAM" id="MobiDB-lite"/>
    </source>
</evidence>
<feature type="region of interest" description="Disordered" evidence="1">
    <location>
        <begin position="1"/>
        <end position="78"/>
    </location>
</feature>
<dbReference type="InterPro" id="IPR027930">
    <property type="entry name" value="DUF4609"/>
</dbReference>